<comment type="caution">
    <text evidence="2">The sequence shown here is derived from an EMBL/GenBank/DDBJ whole genome shotgun (WGS) entry which is preliminary data.</text>
</comment>
<dbReference type="CDD" id="cd03139">
    <property type="entry name" value="GATase1_PfpI_2"/>
    <property type="match status" value="1"/>
</dbReference>
<dbReference type="SUPFAM" id="SSF52317">
    <property type="entry name" value="Class I glutamine amidotransferase-like"/>
    <property type="match status" value="1"/>
</dbReference>
<dbReference type="PANTHER" id="PTHR43130:SF2">
    <property type="entry name" value="DJ-1_PFPI DOMAIN-CONTAINING PROTEIN"/>
    <property type="match status" value="1"/>
</dbReference>
<gene>
    <name evidence="2" type="ORF">HNR10_005960</name>
</gene>
<dbReference type="InterPro" id="IPR052158">
    <property type="entry name" value="INH-QAR"/>
</dbReference>
<dbReference type="Proteomes" id="UP000572051">
    <property type="component" value="Unassembled WGS sequence"/>
</dbReference>
<accession>A0A7Z0ETU9</accession>
<dbReference type="InterPro" id="IPR029062">
    <property type="entry name" value="Class_I_gatase-like"/>
</dbReference>
<protein>
    <submittedName>
        <fullName evidence="2">Transcriptional regulator GlxA family with amidase domain</fullName>
    </submittedName>
</protein>
<dbReference type="Pfam" id="PF01965">
    <property type="entry name" value="DJ-1_PfpI"/>
    <property type="match status" value="1"/>
</dbReference>
<feature type="domain" description="DJ-1/PfpI" evidence="1">
    <location>
        <begin position="1"/>
        <end position="161"/>
    </location>
</feature>
<dbReference type="InterPro" id="IPR002818">
    <property type="entry name" value="DJ-1/PfpI"/>
</dbReference>
<evidence type="ECO:0000313" key="2">
    <source>
        <dbReference type="EMBL" id="NYJ38079.1"/>
    </source>
</evidence>
<name>A0A7Z0ETU9_9ACTN</name>
<dbReference type="EMBL" id="JACCFS010000001">
    <property type="protein sequence ID" value="NYJ38079.1"/>
    <property type="molecule type" value="Genomic_DNA"/>
</dbReference>
<dbReference type="PANTHER" id="PTHR43130">
    <property type="entry name" value="ARAC-FAMILY TRANSCRIPTIONAL REGULATOR"/>
    <property type="match status" value="1"/>
</dbReference>
<evidence type="ECO:0000259" key="1">
    <source>
        <dbReference type="Pfam" id="PF01965"/>
    </source>
</evidence>
<organism evidence="2 3">
    <name type="scientific">Nocardiopsis aegyptia</name>
    <dbReference type="NCBI Taxonomy" id="220378"/>
    <lineage>
        <taxon>Bacteria</taxon>
        <taxon>Bacillati</taxon>
        <taxon>Actinomycetota</taxon>
        <taxon>Actinomycetes</taxon>
        <taxon>Streptosporangiales</taxon>
        <taxon>Nocardiopsidaceae</taxon>
        <taxon>Nocardiopsis</taxon>
    </lineage>
</organism>
<dbReference type="GO" id="GO:0006355">
    <property type="term" value="P:regulation of DNA-templated transcription"/>
    <property type="evidence" value="ECO:0007669"/>
    <property type="project" value="TreeGrafter"/>
</dbReference>
<evidence type="ECO:0000313" key="3">
    <source>
        <dbReference type="Proteomes" id="UP000572051"/>
    </source>
</evidence>
<dbReference type="Gene3D" id="3.40.50.880">
    <property type="match status" value="1"/>
</dbReference>
<sequence length="213" mass="22205">MRVAIVLFEGFTVLDAVGPYQVFSGVPGVEVVLVGASAGPVLDHVGSARMVAEASFEQVGRADVVVVPGGPGQVHHMDGGPVREWVRAVDATSTWTTSVCTGSLILAAAGLLRGRAATTHWLAVDQLGAWGASVSPERVVFDGKYVSAAGVSAGIDMALALAGRLWGPVMAQTVQLAIEYDPRPPFGAGSPHSAPAEVVEFLRERSDRVLRPR</sequence>
<reference evidence="2 3" key="1">
    <citation type="submission" date="2020-07" db="EMBL/GenBank/DDBJ databases">
        <title>Sequencing the genomes of 1000 actinobacteria strains.</title>
        <authorList>
            <person name="Klenk H.-P."/>
        </authorList>
    </citation>
    <scope>NUCLEOTIDE SEQUENCE [LARGE SCALE GENOMIC DNA]</scope>
    <source>
        <strain evidence="2 3">DSM 44442</strain>
    </source>
</reference>
<dbReference type="RefSeq" id="WP_179829277.1">
    <property type="nucleotide sequence ID" value="NZ_JACCFS010000001.1"/>
</dbReference>
<proteinExistence type="predicted"/>
<keyword evidence="3" id="KW-1185">Reference proteome</keyword>
<dbReference type="AlphaFoldDB" id="A0A7Z0ETU9"/>